<name>A0ABW8UX67_9RHOB</name>
<keyword evidence="10" id="KW-1185">Reference proteome</keyword>
<evidence type="ECO:0000256" key="6">
    <source>
        <dbReference type="ARBA" id="ARBA00022989"/>
    </source>
</evidence>
<reference evidence="9 10" key="1">
    <citation type="submission" date="2024-08" db="EMBL/GenBank/DDBJ databases">
        <title>Tateyamaria sp. nov., isolated from marine algae.</title>
        <authorList>
            <person name="Choi B.J."/>
            <person name="Kim J.M."/>
            <person name="Lee J.K."/>
            <person name="Choi D.G."/>
            <person name="Bayburt H."/>
            <person name="Baek J.H."/>
            <person name="Han D.M."/>
            <person name="Jeon C.O."/>
        </authorList>
    </citation>
    <scope>NUCLEOTIDE SEQUENCE [LARGE SCALE GENOMIC DNA]</scope>
    <source>
        <strain evidence="9 10">KMU-156</strain>
    </source>
</reference>
<dbReference type="Pfam" id="PF01925">
    <property type="entry name" value="TauE"/>
    <property type="match status" value="1"/>
</dbReference>
<feature type="transmembrane region" description="Helical" evidence="8">
    <location>
        <begin position="232"/>
        <end position="249"/>
    </location>
</feature>
<keyword evidence="7 8" id="KW-0472">Membrane</keyword>
<dbReference type="InterPro" id="IPR052017">
    <property type="entry name" value="TSUP"/>
</dbReference>
<evidence type="ECO:0000313" key="9">
    <source>
        <dbReference type="EMBL" id="MFL4471651.1"/>
    </source>
</evidence>
<feature type="transmembrane region" description="Helical" evidence="8">
    <location>
        <begin position="187"/>
        <end position="212"/>
    </location>
</feature>
<dbReference type="PANTHER" id="PTHR30269">
    <property type="entry name" value="TRANSMEMBRANE PROTEIN YFCA"/>
    <property type="match status" value="1"/>
</dbReference>
<evidence type="ECO:0000256" key="2">
    <source>
        <dbReference type="ARBA" id="ARBA00009142"/>
    </source>
</evidence>
<feature type="transmembrane region" description="Helical" evidence="8">
    <location>
        <begin position="105"/>
        <end position="122"/>
    </location>
</feature>
<comment type="subcellular location">
    <subcellularLocation>
        <location evidence="1 8">Cell membrane</location>
        <topology evidence="1 8">Multi-pass membrane protein</topology>
    </subcellularLocation>
</comment>
<evidence type="ECO:0000256" key="4">
    <source>
        <dbReference type="ARBA" id="ARBA00022475"/>
    </source>
</evidence>
<evidence type="ECO:0000256" key="8">
    <source>
        <dbReference type="RuleBase" id="RU363041"/>
    </source>
</evidence>
<feature type="transmembrane region" description="Helical" evidence="8">
    <location>
        <begin position="134"/>
        <end position="152"/>
    </location>
</feature>
<sequence>MPDLIVTALALPGLWWLVGAITAAGLVRGFTGFGSALIIMPAASSVLDPFAALAFLTVVEFWGPLPNLRSALRTGAPREALMLLAGAAVGLPLGLWGLSMLDPAIFGWSVSVIVLVLLALVMSGWRYGGTLRPSGVVGVGSVGGFLGGIAGVPGPPVIMLYMASALPIAVIRANFLLYLLGIDLLMIVIFIAAGLLDVLAITVGLLCVPLYMCANVLGAKLFDPSAERLFRMVAYIVIAASAIVGLPVWS</sequence>
<protein>
    <recommendedName>
        <fullName evidence="8">Probable membrane transporter protein</fullName>
    </recommendedName>
</protein>
<evidence type="ECO:0000256" key="5">
    <source>
        <dbReference type="ARBA" id="ARBA00022692"/>
    </source>
</evidence>
<dbReference type="PANTHER" id="PTHR30269:SF37">
    <property type="entry name" value="MEMBRANE TRANSPORTER PROTEIN"/>
    <property type="match status" value="1"/>
</dbReference>
<gene>
    <name evidence="9" type="ORF">ACERZ8_17875</name>
</gene>
<keyword evidence="4 8" id="KW-1003">Cell membrane</keyword>
<feature type="transmembrane region" description="Helical" evidence="8">
    <location>
        <begin position="80"/>
        <end position="99"/>
    </location>
</feature>
<comment type="caution">
    <text evidence="9">The sequence shown here is derived from an EMBL/GenBank/DDBJ whole genome shotgun (WGS) entry which is preliminary data.</text>
</comment>
<keyword evidence="3" id="KW-0813">Transport</keyword>
<dbReference type="RefSeq" id="WP_407593498.1">
    <property type="nucleotide sequence ID" value="NZ_JBHDIY010000002.1"/>
</dbReference>
<evidence type="ECO:0000256" key="3">
    <source>
        <dbReference type="ARBA" id="ARBA00022448"/>
    </source>
</evidence>
<feature type="transmembrane region" description="Helical" evidence="8">
    <location>
        <begin position="36"/>
        <end position="59"/>
    </location>
</feature>
<proteinExistence type="inferred from homology"/>
<keyword evidence="5 8" id="KW-0812">Transmembrane</keyword>
<evidence type="ECO:0000256" key="7">
    <source>
        <dbReference type="ARBA" id="ARBA00023136"/>
    </source>
</evidence>
<dbReference type="Proteomes" id="UP001627408">
    <property type="component" value="Unassembled WGS sequence"/>
</dbReference>
<comment type="similarity">
    <text evidence="2 8">Belongs to the 4-toluene sulfonate uptake permease (TSUP) (TC 2.A.102) family.</text>
</comment>
<keyword evidence="6 8" id="KW-1133">Transmembrane helix</keyword>
<dbReference type="EMBL" id="JBHDIY010000002">
    <property type="protein sequence ID" value="MFL4471651.1"/>
    <property type="molecule type" value="Genomic_DNA"/>
</dbReference>
<dbReference type="InterPro" id="IPR002781">
    <property type="entry name" value="TM_pro_TauE-like"/>
</dbReference>
<evidence type="ECO:0000256" key="1">
    <source>
        <dbReference type="ARBA" id="ARBA00004651"/>
    </source>
</evidence>
<organism evidence="9 10">
    <name type="scientific">Tateyamaria armeniaca</name>
    <dbReference type="NCBI Taxonomy" id="2518930"/>
    <lineage>
        <taxon>Bacteria</taxon>
        <taxon>Pseudomonadati</taxon>
        <taxon>Pseudomonadota</taxon>
        <taxon>Alphaproteobacteria</taxon>
        <taxon>Rhodobacterales</taxon>
        <taxon>Roseobacteraceae</taxon>
        <taxon>Tateyamaria</taxon>
    </lineage>
</organism>
<evidence type="ECO:0000313" key="10">
    <source>
        <dbReference type="Proteomes" id="UP001627408"/>
    </source>
</evidence>
<accession>A0ABW8UX67</accession>